<evidence type="ECO:0000313" key="1">
    <source>
        <dbReference type="EMBL" id="OOK72334.1"/>
    </source>
</evidence>
<sequence length="72" mass="7857">MRSSLPAVSTDDGRIKVQPGERANRDFVLRLRYGAEGLTDSLVLVPDADGDEGTYQLTVLPPASGRRRVRGM</sequence>
<reference evidence="1 2" key="1">
    <citation type="submission" date="2017-02" db="EMBL/GenBank/DDBJ databases">
        <title>Complete genome sequences of Mycobacterium kansasii strains isolated from rhesus macaques.</title>
        <authorList>
            <person name="Panda A."/>
            <person name="Nagaraj S."/>
            <person name="Zhao X."/>
            <person name="Tettelin H."/>
            <person name="Detolla L.J."/>
        </authorList>
    </citation>
    <scope>NUCLEOTIDE SEQUENCE [LARGE SCALE GENOMIC DNA]</scope>
    <source>
        <strain evidence="1 2">11-3813</strain>
    </source>
</reference>
<dbReference type="EMBL" id="MVBM01000005">
    <property type="protein sequence ID" value="OOK72334.1"/>
    <property type="molecule type" value="Genomic_DNA"/>
</dbReference>
<name>A0A1V3WZA1_MYCKA</name>
<proteinExistence type="predicted"/>
<gene>
    <name evidence="1" type="ORF">BZL30_5371</name>
</gene>
<evidence type="ECO:0000313" key="2">
    <source>
        <dbReference type="Proteomes" id="UP000189229"/>
    </source>
</evidence>
<dbReference type="AlphaFoldDB" id="A0A1V3WZA1"/>
<protein>
    <submittedName>
        <fullName evidence="1">Conserved membrane domain protein</fullName>
    </submittedName>
</protein>
<dbReference type="Proteomes" id="UP000189229">
    <property type="component" value="Unassembled WGS sequence"/>
</dbReference>
<organism evidence="1 2">
    <name type="scientific">Mycobacterium kansasii</name>
    <dbReference type="NCBI Taxonomy" id="1768"/>
    <lineage>
        <taxon>Bacteria</taxon>
        <taxon>Bacillati</taxon>
        <taxon>Actinomycetota</taxon>
        <taxon>Actinomycetes</taxon>
        <taxon>Mycobacteriales</taxon>
        <taxon>Mycobacteriaceae</taxon>
        <taxon>Mycobacterium</taxon>
    </lineage>
</organism>
<accession>A0A1V3WZA1</accession>
<comment type="caution">
    <text evidence="1">The sequence shown here is derived from an EMBL/GenBank/DDBJ whole genome shotgun (WGS) entry which is preliminary data.</text>
</comment>